<protein>
    <submittedName>
        <fullName evidence="1">DUF433 domain-containing protein</fullName>
    </submittedName>
</protein>
<organism evidence="1 2">
    <name type="scientific">Skermanella cutis</name>
    <dbReference type="NCBI Taxonomy" id="2775420"/>
    <lineage>
        <taxon>Bacteria</taxon>
        <taxon>Pseudomonadati</taxon>
        <taxon>Pseudomonadota</taxon>
        <taxon>Alphaproteobacteria</taxon>
        <taxon>Rhodospirillales</taxon>
        <taxon>Azospirillaceae</taxon>
        <taxon>Skermanella</taxon>
    </lineage>
</organism>
<sequence length="233" mass="26600">MGALLKERDPLAGGSYTLKEAARLLGIDSAERIRGWVSGYSSRTEPIIRRQYATIGGAQELGFWDLLETRFIDHFRKEGVSLQSLRKAAEAARRELKRQHPFAMSNIRFMTDRRRIFMQSAEETGDRRLLDLIHSQYAMYEVLEATLAKGVDFDPSTGLAERWHPRPSEFPNIVLDPRISFGQPCVEQVRMPTSTLFRAWKAEEFDLDAVSDWYDVDASLVKEAVEFEIALAA</sequence>
<evidence type="ECO:0000313" key="1">
    <source>
        <dbReference type="EMBL" id="QQP89353.1"/>
    </source>
</evidence>
<keyword evidence="2" id="KW-1185">Reference proteome</keyword>
<evidence type="ECO:0000313" key="2">
    <source>
        <dbReference type="Proteomes" id="UP000595197"/>
    </source>
</evidence>
<reference evidence="1" key="1">
    <citation type="submission" date="2021-02" db="EMBL/GenBank/DDBJ databases">
        <title>Skermanella TT6 skin isolate.</title>
        <authorList>
            <person name="Lee K."/>
            <person name="Ganzorig M."/>
        </authorList>
    </citation>
    <scope>NUCLEOTIDE SEQUENCE</scope>
    <source>
        <strain evidence="1">TT6</strain>
    </source>
</reference>
<accession>A0ABX7B4T4</accession>
<dbReference type="InterPro" id="IPR007367">
    <property type="entry name" value="DUF433"/>
</dbReference>
<name>A0ABX7B4T4_9PROT</name>
<dbReference type="Proteomes" id="UP000595197">
    <property type="component" value="Chromosome"/>
</dbReference>
<dbReference type="EMBL" id="CP067420">
    <property type="protein sequence ID" value="QQP89353.1"/>
    <property type="molecule type" value="Genomic_DNA"/>
</dbReference>
<proteinExistence type="predicted"/>
<gene>
    <name evidence="1" type="ORF">IGS68_25765</name>
</gene>
<dbReference type="Pfam" id="PF04255">
    <property type="entry name" value="DUF433"/>
    <property type="match status" value="1"/>
</dbReference>
<dbReference type="RefSeq" id="WP_201075485.1">
    <property type="nucleotide sequence ID" value="NZ_CP067420.1"/>
</dbReference>